<accession>A0A6C0ADU1</accession>
<proteinExistence type="predicted"/>
<protein>
    <submittedName>
        <fullName evidence="1">Uncharacterized protein</fullName>
    </submittedName>
</protein>
<organism evidence="1">
    <name type="scientific">viral metagenome</name>
    <dbReference type="NCBI Taxonomy" id="1070528"/>
    <lineage>
        <taxon>unclassified sequences</taxon>
        <taxon>metagenomes</taxon>
        <taxon>organismal metagenomes</taxon>
    </lineage>
</organism>
<dbReference type="EMBL" id="MN740593">
    <property type="protein sequence ID" value="QHS77640.1"/>
    <property type="molecule type" value="Genomic_DNA"/>
</dbReference>
<dbReference type="AlphaFoldDB" id="A0A6C0ADU1"/>
<reference evidence="1" key="1">
    <citation type="journal article" date="2020" name="Nature">
        <title>Giant virus diversity and host interactions through global metagenomics.</title>
        <authorList>
            <person name="Schulz F."/>
            <person name="Roux S."/>
            <person name="Paez-Espino D."/>
            <person name="Jungbluth S."/>
            <person name="Walsh D.A."/>
            <person name="Denef V.J."/>
            <person name="McMahon K.D."/>
            <person name="Konstantinidis K.T."/>
            <person name="Eloe-Fadrosh E.A."/>
            <person name="Kyrpides N.C."/>
            <person name="Woyke T."/>
        </authorList>
    </citation>
    <scope>NUCLEOTIDE SEQUENCE</scope>
    <source>
        <strain evidence="1">GVMAG-S-1021933-23</strain>
    </source>
</reference>
<evidence type="ECO:0000313" key="1">
    <source>
        <dbReference type="EMBL" id="QHS77640.1"/>
    </source>
</evidence>
<sequence length="33" mass="4017">MTFKKVGYFYLGRSSNKFLINEFFIYFSLNKNV</sequence>
<name>A0A6C0ADU1_9ZZZZ</name>